<dbReference type="FunFam" id="3.40.50.1820:FF:000123">
    <property type="entry name" value="Carboxypeptidase"/>
    <property type="match status" value="1"/>
</dbReference>
<dbReference type="InterPro" id="IPR018202">
    <property type="entry name" value="Ser_caboxypep_ser_AS"/>
</dbReference>
<dbReference type="Proteomes" id="UP000243499">
    <property type="component" value="Chromosome 9"/>
</dbReference>
<proteinExistence type="inferred from homology"/>
<dbReference type="Gene3D" id="3.40.50.1820">
    <property type="entry name" value="alpha/beta hydrolase"/>
    <property type="match status" value="1"/>
</dbReference>
<dbReference type="AlphaFoldDB" id="A0A2S3IQ19"/>
<name>A0A2S3IQ19_9POAL</name>
<dbReference type="PANTHER" id="PTHR11802">
    <property type="entry name" value="SERINE PROTEASE FAMILY S10 SERINE CARBOXYPEPTIDASE"/>
    <property type="match status" value="1"/>
</dbReference>
<keyword evidence="6" id="KW-0325">Glycoprotein</keyword>
<keyword evidence="2 7" id="KW-0121">Carboxypeptidase</keyword>
<evidence type="ECO:0000256" key="6">
    <source>
        <dbReference type="ARBA" id="ARBA00023180"/>
    </source>
</evidence>
<evidence type="ECO:0000256" key="2">
    <source>
        <dbReference type="ARBA" id="ARBA00022645"/>
    </source>
</evidence>
<dbReference type="InterPro" id="IPR001563">
    <property type="entry name" value="Peptidase_S10"/>
</dbReference>
<evidence type="ECO:0000256" key="3">
    <source>
        <dbReference type="ARBA" id="ARBA00022670"/>
    </source>
</evidence>
<gene>
    <name evidence="8" type="ORF">PAHAL_9G440700</name>
</gene>
<evidence type="ECO:0000256" key="1">
    <source>
        <dbReference type="ARBA" id="ARBA00009431"/>
    </source>
</evidence>
<comment type="similarity">
    <text evidence="1 7">Belongs to the peptidase S10 family.</text>
</comment>
<dbReference type="SUPFAM" id="SSF53474">
    <property type="entry name" value="alpha/beta-Hydrolases"/>
    <property type="match status" value="1"/>
</dbReference>
<evidence type="ECO:0000313" key="8">
    <source>
        <dbReference type="EMBL" id="PAN49320.1"/>
    </source>
</evidence>
<dbReference type="PANTHER" id="PTHR11802:SF3">
    <property type="entry name" value="RETINOID-INDUCIBLE SERINE CARBOXYPEPTIDASE"/>
    <property type="match status" value="1"/>
</dbReference>
<sequence length="402" mass="43837">MAVPYYRPLALLLPLVCLGLLHADSAASITAGTPDGSELWGYVEVRPKAHLFWWYYKSPQRMSTPGKPWPTVLWLQGGPGASGIGLGNFQEIGPLDVDLKPRNSTWLQKADLIFLDNPVGTGYSYVENDTLFVTTDWQQAADATTLLKALVREVPALQGSPLFLVAESYGGKYAATLGVSVARAVRAGELNITLGGVALGDSWISPEDFTLSYTQLLLSVSRLDDNAGDEANKRAETVKQQIAAGQWATSQESWNDLLDFISTKSGNVDVYNFLLDRGMDPVSVDSSTGSSLSNLQATRYSTYLSSQDSGSNNTIDGIMNGVIREKLKIIPKDFKWGAQSDSVYFALVNDFMKPRINEIDELLSYGINVTVYNGQVSITLPFLLSPANQNYSSESTIIPTFC</sequence>
<evidence type="ECO:0000256" key="7">
    <source>
        <dbReference type="RuleBase" id="RU361156"/>
    </source>
</evidence>
<dbReference type="GO" id="GO:0004185">
    <property type="term" value="F:serine-type carboxypeptidase activity"/>
    <property type="evidence" value="ECO:0007669"/>
    <property type="project" value="UniProtKB-UniRule"/>
</dbReference>
<evidence type="ECO:0000256" key="4">
    <source>
        <dbReference type="ARBA" id="ARBA00022729"/>
    </source>
</evidence>
<dbReference type="PRINTS" id="PR00724">
    <property type="entry name" value="CRBOXYPTASEC"/>
</dbReference>
<accession>A0A2S3IQ19</accession>
<dbReference type="EC" id="3.4.16.-" evidence="7"/>
<keyword evidence="5 7" id="KW-0378">Hydrolase</keyword>
<reference evidence="8" key="1">
    <citation type="submission" date="2018-04" db="EMBL/GenBank/DDBJ databases">
        <title>WGS assembly of Panicum hallii.</title>
        <authorList>
            <person name="Lovell J."/>
            <person name="Jenkins J."/>
            <person name="Lowry D."/>
            <person name="Mamidi S."/>
            <person name="Sreedasyam A."/>
            <person name="Weng X."/>
            <person name="Barry K."/>
            <person name="Bonette J."/>
            <person name="Campitelli B."/>
            <person name="Daum C."/>
            <person name="Gordon S."/>
            <person name="Gould B."/>
            <person name="Lipzen A."/>
            <person name="Macqueen A."/>
            <person name="Palacio-Mejia J."/>
            <person name="Plott C."/>
            <person name="Shakirov E."/>
            <person name="Shu S."/>
            <person name="Yoshinaga Y."/>
            <person name="Zane M."/>
            <person name="Rokhsar D."/>
            <person name="Grimwood J."/>
            <person name="Schmutz J."/>
            <person name="Juenger T."/>
        </authorList>
    </citation>
    <scope>NUCLEOTIDE SEQUENCE [LARGE SCALE GENOMIC DNA]</scope>
    <source>
        <strain evidence="8">FIL2</strain>
    </source>
</reference>
<dbReference type="Gramene" id="PAN49320">
    <property type="protein sequence ID" value="PAN49320"/>
    <property type="gene ID" value="PAHAL_9G440700"/>
</dbReference>
<feature type="signal peptide" evidence="7">
    <location>
        <begin position="1"/>
        <end position="23"/>
    </location>
</feature>
<dbReference type="InterPro" id="IPR029058">
    <property type="entry name" value="AB_hydrolase_fold"/>
</dbReference>
<dbReference type="PROSITE" id="PS00131">
    <property type="entry name" value="CARBOXYPEPT_SER_SER"/>
    <property type="match status" value="1"/>
</dbReference>
<dbReference type="GO" id="GO:0006508">
    <property type="term" value="P:proteolysis"/>
    <property type="evidence" value="ECO:0007669"/>
    <property type="project" value="UniProtKB-KW"/>
</dbReference>
<evidence type="ECO:0000256" key="5">
    <source>
        <dbReference type="ARBA" id="ARBA00022801"/>
    </source>
</evidence>
<keyword evidence="4 7" id="KW-0732">Signal</keyword>
<feature type="chain" id="PRO_5015369432" description="Carboxypeptidase" evidence="7">
    <location>
        <begin position="24"/>
        <end position="402"/>
    </location>
</feature>
<organism evidence="8">
    <name type="scientific">Panicum hallii</name>
    <dbReference type="NCBI Taxonomy" id="206008"/>
    <lineage>
        <taxon>Eukaryota</taxon>
        <taxon>Viridiplantae</taxon>
        <taxon>Streptophyta</taxon>
        <taxon>Embryophyta</taxon>
        <taxon>Tracheophyta</taxon>
        <taxon>Spermatophyta</taxon>
        <taxon>Magnoliopsida</taxon>
        <taxon>Liliopsida</taxon>
        <taxon>Poales</taxon>
        <taxon>Poaceae</taxon>
        <taxon>PACMAD clade</taxon>
        <taxon>Panicoideae</taxon>
        <taxon>Panicodae</taxon>
        <taxon>Paniceae</taxon>
        <taxon>Panicinae</taxon>
        <taxon>Panicum</taxon>
        <taxon>Panicum sect. Panicum</taxon>
    </lineage>
</organism>
<dbReference type="Pfam" id="PF00450">
    <property type="entry name" value="Peptidase_S10"/>
    <property type="match status" value="1"/>
</dbReference>
<dbReference type="EMBL" id="CM008054">
    <property type="protein sequence ID" value="PAN49320.1"/>
    <property type="molecule type" value="Genomic_DNA"/>
</dbReference>
<keyword evidence="3 7" id="KW-0645">Protease</keyword>
<protein>
    <recommendedName>
        <fullName evidence="7">Carboxypeptidase</fullName>
        <ecNumber evidence="7">3.4.16.-</ecNumber>
    </recommendedName>
</protein>